<name>A0AAJ1QRY4_9BACI</name>
<reference evidence="3" key="1">
    <citation type="submission" date="2023-06" db="EMBL/GenBank/DDBJ databases">
        <title>Comparative genomics of Bacillaceae isolates and their secondary metabolite potential.</title>
        <authorList>
            <person name="Song L."/>
            <person name="Nielsen L.J."/>
            <person name="Mohite O."/>
            <person name="Xu X."/>
            <person name="Weber T."/>
            <person name="Kovacs A.T."/>
        </authorList>
    </citation>
    <scope>NUCLEOTIDE SEQUENCE</scope>
    <source>
        <strain evidence="3">G1S1</strain>
    </source>
</reference>
<organism evidence="3 4">
    <name type="scientific">Peribacillus frigoritolerans</name>
    <dbReference type="NCBI Taxonomy" id="450367"/>
    <lineage>
        <taxon>Bacteria</taxon>
        <taxon>Bacillati</taxon>
        <taxon>Bacillota</taxon>
        <taxon>Bacilli</taxon>
        <taxon>Bacillales</taxon>
        <taxon>Bacillaceae</taxon>
        <taxon>Peribacillus</taxon>
    </lineage>
</organism>
<dbReference type="AlphaFoldDB" id="A0AAJ1QRY4"/>
<comment type="caution">
    <text evidence="3">The sequence shown here is derived from an EMBL/GenBank/DDBJ whole genome shotgun (WGS) entry which is preliminary data.</text>
</comment>
<feature type="transmembrane region" description="Helical" evidence="1">
    <location>
        <begin position="31"/>
        <end position="50"/>
    </location>
</feature>
<feature type="transmembrane region" description="Helical" evidence="1">
    <location>
        <begin position="195"/>
        <end position="214"/>
    </location>
</feature>
<dbReference type="Proteomes" id="UP001238973">
    <property type="component" value="Unassembled WGS sequence"/>
</dbReference>
<keyword evidence="1" id="KW-1133">Transmembrane helix</keyword>
<evidence type="ECO:0000313" key="3">
    <source>
        <dbReference type="EMBL" id="MDM5286191.1"/>
    </source>
</evidence>
<evidence type="ECO:0000259" key="2">
    <source>
        <dbReference type="Pfam" id="PF14358"/>
    </source>
</evidence>
<accession>A0AAJ1QRY4</accession>
<evidence type="ECO:0000256" key="1">
    <source>
        <dbReference type="SAM" id="Phobius"/>
    </source>
</evidence>
<dbReference type="RefSeq" id="WP_289350859.1">
    <property type="nucleotide sequence ID" value="NZ_JAUCFI010000003.1"/>
</dbReference>
<feature type="transmembrane region" description="Helical" evidence="1">
    <location>
        <begin position="152"/>
        <end position="170"/>
    </location>
</feature>
<dbReference type="EMBL" id="JAUCFI010000003">
    <property type="protein sequence ID" value="MDM5286191.1"/>
    <property type="molecule type" value="Genomic_DNA"/>
</dbReference>
<protein>
    <submittedName>
        <fullName evidence="3">DUF4405 domain-containing protein</fullName>
    </submittedName>
</protein>
<dbReference type="Pfam" id="PF14358">
    <property type="entry name" value="DUF4405"/>
    <property type="match status" value="1"/>
</dbReference>
<feature type="domain" description="Flavinylation-associated cytochrome" evidence="2">
    <location>
        <begin position="72"/>
        <end position="130"/>
    </location>
</feature>
<keyword evidence="1" id="KW-0812">Transmembrane</keyword>
<dbReference type="InterPro" id="IPR025517">
    <property type="entry name" value="DUF4405"/>
</dbReference>
<gene>
    <name evidence="3" type="ORF">QUF85_23180</name>
</gene>
<feature type="transmembrane region" description="Helical" evidence="1">
    <location>
        <begin position="110"/>
        <end position="131"/>
    </location>
</feature>
<feature type="transmembrane region" description="Helical" evidence="1">
    <location>
        <begin position="71"/>
        <end position="90"/>
    </location>
</feature>
<sequence length="247" mass="28427">MNRNMLIRLVIDLSMTVLMLVAMAYQITGNAMHELAGVILCLLFITHNILNRRWYKTIFKGKHKVRRILSIVVNLLFLISMAVVIISSVPISRDMIPFIPLTNDTVLLQIHVMTSYWGFIFMAVHIGMSWATIINSVRKMTGITGTNRIRTIAFRVIAVLIVVYGVQASFERGMLNKLTIYNPFGWESYDSSMKFLLDHLAIMGIYISGTHYILKFVQKQDKTRLDTTGFKERNIEKNENLQNKEVH</sequence>
<keyword evidence="1" id="KW-0472">Membrane</keyword>
<proteinExistence type="predicted"/>
<feature type="transmembrane region" description="Helical" evidence="1">
    <location>
        <begin position="7"/>
        <end position="25"/>
    </location>
</feature>
<evidence type="ECO:0000313" key="4">
    <source>
        <dbReference type="Proteomes" id="UP001238973"/>
    </source>
</evidence>